<keyword evidence="5" id="KW-0560">Oxidoreductase</keyword>
<evidence type="ECO:0000259" key="4">
    <source>
        <dbReference type="PROSITE" id="PS50902"/>
    </source>
</evidence>
<dbReference type="Gene3D" id="3.40.50.360">
    <property type="match status" value="1"/>
</dbReference>
<comment type="caution">
    <text evidence="5">The sequence shown here is derived from an EMBL/GenBank/DDBJ whole genome shotgun (WGS) entry which is preliminary data.</text>
</comment>
<feature type="domain" description="Flavodoxin-like" evidence="4">
    <location>
        <begin position="10"/>
        <end position="190"/>
    </location>
</feature>
<evidence type="ECO:0000313" key="5">
    <source>
        <dbReference type="EMBL" id="RZO08623.1"/>
    </source>
</evidence>
<accession>A0A520LP45</accession>
<organism evidence="5 6">
    <name type="scientific">SAR92 clade bacterium</name>
    <dbReference type="NCBI Taxonomy" id="2315479"/>
    <lineage>
        <taxon>Bacteria</taxon>
        <taxon>Pseudomonadati</taxon>
        <taxon>Pseudomonadota</taxon>
        <taxon>Gammaproteobacteria</taxon>
        <taxon>Cellvibrionales</taxon>
        <taxon>Porticoccaceae</taxon>
        <taxon>SAR92 clade</taxon>
    </lineage>
</organism>
<dbReference type="AlphaFoldDB" id="A0A520LP45"/>
<dbReference type="EMBL" id="SHBO01000003">
    <property type="protein sequence ID" value="RZO08623.1"/>
    <property type="molecule type" value="Genomic_DNA"/>
</dbReference>
<dbReference type="GO" id="GO:0016020">
    <property type="term" value="C:membrane"/>
    <property type="evidence" value="ECO:0007669"/>
    <property type="project" value="TreeGrafter"/>
</dbReference>
<name>A0A520LP45_9GAMM</name>
<dbReference type="Pfam" id="PF03358">
    <property type="entry name" value="FMN_red"/>
    <property type="match status" value="1"/>
</dbReference>
<comment type="similarity">
    <text evidence="1">Belongs to the WrbA family.</text>
</comment>
<evidence type="ECO:0000256" key="3">
    <source>
        <dbReference type="ARBA" id="ARBA00022643"/>
    </source>
</evidence>
<evidence type="ECO:0000313" key="6">
    <source>
        <dbReference type="Proteomes" id="UP000318148"/>
    </source>
</evidence>
<proteinExistence type="inferred from homology"/>
<dbReference type="GO" id="GO:0003955">
    <property type="term" value="F:NAD(P)H dehydrogenase (quinone) activity"/>
    <property type="evidence" value="ECO:0007669"/>
    <property type="project" value="UniProtKB-EC"/>
</dbReference>
<dbReference type="PANTHER" id="PTHR30546:SF23">
    <property type="entry name" value="FLAVOPROTEIN-LIKE PROTEIN YCP4-RELATED"/>
    <property type="match status" value="1"/>
</dbReference>
<evidence type="ECO:0000256" key="2">
    <source>
        <dbReference type="ARBA" id="ARBA00022630"/>
    </source>
</evidence>
<dbReference type="Proteomes" id="UP000318148">
    <property type="component" value="Unassembled WGS sequence"/>
</dbReference>
<dbReference type="FunFam" id="3.40.50.360:FF:000001">
    <property type="entry name" value="NAD(P)H dehydrogenase (Quinone) FQR1-like"/>
    <property type="match status" value="1"/>
</dbReference>
<dbReference type="PROSITE" id="PS50902">
    <property type="entry name" value="FLAVODOXIN_LIKE"/>
    <property type="match status" value="1"/>
</dbReference>
<dbReference type="NCBIfam" id="NF002999">
    <property type="entry name" value="PRK03767.1"/>
    <property type="match status" value="1"/>
</dbReference>
<keyword evidence="2" id="KW-0285">Flavoprotein</keyword>
<dbReference type="SUPFAM" id="SSF52218">
    <property type="entry name" value="Flavoproteins"/>
    <property type="match status" value="1"/>
</dbReference>
<dbReference type="InterPro" id="IPR008254">
    <property type="entry name" value="Flavodoxin/NO_synth"/>
</dbReference>
<keyword evidence="3" id="KW-0288">FMN</keyword>
<gene>
    <name evidence="5" type="primary">wrbA</name>
    <name evidence="5" type="ORF">EVB02_00485</name>
</gene>
<evidence type="ECO:0000256" key="1">
    <source>
        <dbReference type="ARBA" id="ARBA00006961"/>
    </source>
</evidence>
<dbReference type="EC" id="1.6.5.2" evidence="5"/>
<dbReference type="PANTHER" id="PTHR30546">
    <property type="entry name" value="FLAVODOXIN-RELATED PROTEIN WRBA-RELATED"/>
    <property type="match status" value="1"/>
</dbReference>
<dbReference type="InterPro" id="IPR010089">
    <property type="entry name" value="Flavoprotein_WrbA-like"/>
</dbReference>
<dbReference type="GO" id="GO:0010181">
    <property type="term" value="F:FMN binding"/>
    <property type="evidence" value="ECO:0007669"/>
    <property type="project" value="InterPro"/>
</dbReference>
<reference evidence="5 6" key="1">
    <citation type="submission" date="2019-02" db="EMBL/GenBank/DDBJ databases">
        <title>Prokaryotic population dynamics and viral predation in marine succession experiment using metagenomics: the confinement effect.</title>
        <authorList>
            <person name="Haro-Moreno J.M."/>
            <person name="Rodriguez-Valera F."/>
            <person name="Lopez-Perez M."/>
        </authorList>
    </citation>
    <scope>NUCLEOTIDE SEQUENCE [LARGE SCALE GENOMIC DNA]</scope>
    <source>
        <strain evidence="5">MED-G169</strain>
    </source>
</reference>
<dbReference type="NCBIfam" id="TIGR01755">
    <property type="entry name" value="flav_wrbA"/>
    <property type="match status" value="1"/>
</dbReference>
<sequence>MQSRDDFGYILILYYSSHGHVKSLAEQISIGVESCEMEARIRTVPRISSVCESTESDIPDDGDIYCTIEDLKNCAGLMVGSPTRFGTMSASLKYFLESSSSLWLKGSLVNKPAGVFTSSSSFHGGQESTLLSMMLPLLHHGMIVCGIPYTEGALSKTKTGGSPYGSSHVEGSALSEDEKKICKAHGKRIAVLSKSLRNLK</sequence>
<dbReference type="InterPro" id="IPR005025">
    <property type="entry name" value="FMN_Rdtase-like_dom"/>
</dbReference>
<dbReference type="InterPro" id="IPR029039">
    <property type="entry name" value="Flavoprotein-like_sf"/>
</dbReference>
<protein>
    <submittedName>
        <fullName evidence="5">NAD(P)H:quinone oxidoreductase</fullName>
        <ecNumber evidence="5">1.6.5.2</ecNumber>
    </submittedName>
</protein>